<evidence type="ECO:0008006" key="4">
    <source>
        <dbReference type="Google" id="ProtNLM"/>
    </source>
</evidence>
<comment type="similarity">
    <text evidence="1">Belongs to the cycloisomerase 2 family.</text>
</comment>
<gene>
    <name evidence="2" type="ORF">M408DRAFT_31144</name>
</gene>
<protein>
    <recommendedName>
        <fullName evidence="4">Lactonase</fullName>
    </recommendedName>
</protein>
<dbReference type="PANTHER" id="PTHR30344">
    <property type="entry name" value="6-PHOSPHOGLUCONOLACTONASE-RELATED"/>
    <property type="match status" value="1"/>
</dbReference>
<sequence>MAAAAAFLILVGGYSNYISSLRFTPSTSTLTYLTQTASPSATWLTQHPSNSSIIYAAKEVWNQPGAITTMVLNPSTGSLKTVATINTGTANGGTVYVEPINNGTALAAADFTPGTAMIVPLGNDRTSFSGTGQVLKFVGSGPLPNQASAHAHQTLQYNDEILVADLGSDLVRRLTKSGNSWSQAASISFPPGHGPRHMVVTNNTLYTIHQNYNSVTQNTLPAISSGQASQLVANVTTVPPGTTSTSNMQAAELLYAESPCGGSASPLLYASNRGDPSSQGDAITVFEITPQLKAVAHIRTGMQQVRGMSFVGPTKQYIVAGGTNGGGVKVYERTCQGYLTQKAALNSGQITQTTGFTWVPSS</sequence>
<dbReference type="Proteomes" id="UP000054097">
    <property type="component" value="Unassembled WGS sequence"/>
</dbReference>
<organism evidence="2 3">
    <name type="scientific">Serendipita vermifera MAFF 305830</name>
    <dbReference type="NCBI Taxonomy" id="933852"/>
    <lineage>
        <taxon>Eukaryota</taxon>
        <taxon>Fungi</taxon>
        <taxon>Dikarya</taxon>
        <taxon>Basidiomycota</taxon>
        <taxon>Agaricomycotina</taxon>
        <taxon>Agaricomycetes</taxon>
        <taxon>Sebacinales</taxon>
        <taxon>Serendipitaceae</taxon>
        <taxon>Serendipita</taxon>
    </lineage>
</organism>
<dbReference type="InterPro" id="IPR019405">
    <property type="entry name" value="Lactonase_7-beta_prop"/>
</dbReference>
<keyword evidence="3" id="KW-1185">Reference proteome</keyword>
<dbReference type="Pfam" id="PF10282">
    <property type="entry name" value="Lactonase"/>
    <property type="match status" value="1"/>
</dbReference>
<reference evidence="2 3" key="1">
    <citation type="submission" date="2014-04" db="EMBL/GenBank/DDBJ databases">
        <authorList>
            <consortium name="DOE Joint Genome Institute"/>
            <person name="Kuo A."/>
            <person name="Zuccaro A."/>
            <person name="Kohler A."/>
            <person name="Nagy L.G."/>
            <person name="Floudas D."/>
            <person name="Copeland A."/>
            <person name="Barry K.W."/>
            <person name="Cichocki N."/>
            <person name="Veneault-Fourrey C."/>
            <person name="LaButti K."/>
            <person name="Lindquist E.A."/>
            <person name="Lipzen A."/>
            <person name="Lundell T."/>
            <person name="Morin E."/>
            <person name="Murat C."/>
            <person name="Sun H."/>
            <person name="Tunlid A."/>
            <person name="Henrissat B."/>
            <person name="Grigoriev I.V."/>
            <person name="Hibbett D.S."/>
            <person name="Martin F."/>
            <person name="Nordberg H.P."/>
            <person name="Cantor M.N."/>
            <person name="Hua S.X."/>
        </authorList>
    </citation>
    <scope>NUCLEOTIDE SEQUENCE [LARGE SCALE GENOMIC DNA]</scope>
    <source>
        <strain evidence="2 3">MAFF 305830</strain>
    </source>
</reference>
<dbReference type="HOGENOM" id="CLU_038716_1_0_1"/>
<dbReference type="AlphaFoldDB" id="A0A0C3AJL7"/>
<proteinExistence type="inferred from homology"/>
<dbReference type="STRING" id="933852.A0A0C3AJL7"/>
<accession>A0A0C3AJL7</accession>
<dbReference type="GO" id="GO:0017057">
    <property type="term" value="F:6-phosphogluconolactonase activity"/>
    <property type="evidence" value="ECO:0007669"/>
    <property type="project" value="TreeGrafter"/>
</dbReference>
<reference evidence="3" key="2">
    <citation type="submission" date="2015-01" db="EMBL/GenBank/DDBJ databases">
        <title>Evolutionary Origins and Diversification of the Mycorrhizal Mutualists.</title>
        <authorList>
            <consortium name="DOE Joint Genome Institute"/>
            <consortium name="Mycorrhizal Genomics Consortium"/>
            <person name="Kohler A."/>
            <person name="Kuo A."/>
            <person name="Nagy L.G."/>
            <person name="Floudas D."/>
            <person name="Copeland A."/>
            <person name="Barry K.W."/>
            <person name="Cichocki N."/>
            <person name="Veneault-Fourrey C."/>
            <person name="LaButti K."/>
            <person name="Lindquist E.A."/>
            <person name="Lipzen A."/>
            <person name="Lundell T."/>
            <person name="Morin E."/>
            <person name="Murat C."/>
            <person name="Riley R."/>
            <person name="Ohm R."/>
            <person name="Sun H."/>
            <person name="Tunlid A."/>
            <person name="Henrissat B."/>
            <person name="Grigoriev I.V."/>
            <person name="Hibbett D.S."/>
            <person name="Martin F."/>
        </authorList>
    </citation>
    <scope>NUCLEOTIDE SEQUENCE [LARGE SCALE GENOMIC DNA]</scope>
    <source>
        <strain evidence="3">MAFF 305830</strain>
    </source>
</reference>
<dbReference type="PANTHER" id="PTHR30344:SF1">
    <property type="entry name" value="6-PHOSPHOGLUCONOLACTONASE"/>
    <property type="match status" value="1"/>
</dbReference>
<dbReference type="EMBL" id="KN824641">
    <property type="protein sequence ID" value="KIM19526.1"/>
    <property type="molecule type" value="Genomic_DNA"/>
</dbReference>
<dbReference type="InterPro" id="IPR011044">
    <property type="entry name" value="Quino_amine_DH_bsu"/>
</dbReference>
<evidence type="ECO:0000313" key="3">
    <source>
        <dbReference type="Proteomes" id="UP000054097"/>
    </source>
</evidence>
<dbReference type="InterPro" id="IPR050282">
    <property type="entry name" value="Cycloisomerase_2"/>
</dbReference>
<evidence type="ECO:0000313" key="2">
    <source>
        <dbReference type="EMBL" id="KIM19526.1"/>
    </source>
</evidence>
<dbReference type="SUPFAM" id="SSF50969">
    <property type="entry name" value="YVTN repeat-like/Quinoprotein amine dehydrogenase"/>
    <property type="match status" value="1"/>
</dbReference>
<dbReference type="InterPro" id="IPR015943">
    <property type="entry name" value="WD40/YVTN_repeat-like_dom_sf"/>
</dbReference>
<evidence type="ECO:0000256" key="1">
    <source>
        <dbReference type="ARBA" id="ARBA00005564"/>
    </source>
</evidence>
<name>A0A0C3AJL7_SERVB</name>
<dbReference type="Gene3D" id="2.130.10.10">
    <property type="entry name" value="YVTN repeat-like/Quinoprotein amine dehydrogenase"/>
    <property type="match status" value="1"/>
</dbReference>
<dbReference type="OrthoDB" id="9972196at2759"/>